<dbReference type="EMBL" id="UYJE01005951">
    <property type="protein sequence ID" value="VDI41938.1"/>
    <property type="molecule type" value="Genomic_DNA"/>
</dbReference>
<organism evidence="2 3">
    <name type="scientific">Mytilus galloprovincialis</name>
    <name type="common">Mediterranean mussel</name>
    <dbReference type="NCBI Taxonomy" id="29158"/>
    <lineage>
        <taxon>Eukaryota</taxon>
        <taxon>Metazoa</taxon>
        <taxon>Spiralia</taxon>
        <taxon>Lophotrochozoa</taxon>
        <taxon>Mollusca</taxon>
        <taxon>Bivalvia</taxon>
        <taxon>Autobranchia</taxon>
        <taxon>Pteriomorphia</taxon>
        <taxon>Mytilida</taxon>
        <taxon>Mytiloidea</taxon>
        <taxon>Mytilidae</taxon>
        <taxon>Mytilinae</taxon>
        <taxon>Mytilus</taxon>
    </lineage>
</organism>
<name>A0A8B6EYM6_MYTGA</name>
<keyword evidence="3" id="KW-1185">Reference proteome</keyword>
<protein>
    <submittedName>
        <fullName evidence="2">Uncharacterized protein</fullName>
    </submittedName>
</protein>
<comment type="caution">
    <text evidence="2">The sequence shown here is derived from an EMBL/GenBank/DDBJ whole genome shotgun (WGS) entry which is preliminary data.</text>
</comment>
<dbReference type="AlphaFoldDB" id="A0A8B6EYM6"/>
<evidence type="ECO:0000313" key="2">
    <source>
        <dbReference type="EMBL" id="VDI41938.1"/>
    </source>
</evidence>
<accession>A0A8B6EYM6</accession>
<evidence type="ECO:0000313" key="3">
    <source>
        <dbReference type="Proteomes" id="UP000596742"/>
    </source>
</evidence>
<proteinExistence type="predicted"/>
<dbReference type="Proteomes" id="UP000596742">
    <property type="component" value="Unassembled WGS sequence"/>
</dbReference>
<feature type="non-terminal residue" evidence="2">
    <location>
        <position position="105"/>
    </location>
</feature>
<reference evidence="2" key="1">
    <citation type="submission" date="2018-11" db="EMBL/GenBank/DDBJ databases">
        <authorList>
            <person name="Alioto T."/>
            <person name="Alioto T."/>
        </authorList>
    </citation>
    <scope>NUCLEOTIDE SEQUENCE</scope>
</reference>
<dbReference type="OrthoDB" id="10433429at2759"/>
<feature type="region of interest" description="Disordered" evidence="1">
    <location>
        <begin position="1"/>
        <end position="24"/>
    </location>
</feature>
<evidence type="ECO:0000256" key="1">
    <source>
        <dbReference type="SAM" id="MobiDB-lite"/>
    </source>
</evidence>
<gene>
    <name evidence="2" type="ORF">MGAL_10B040770</name>
</gene>
<sequence length="105" mass="12629">MTSEVDQNKEANLPVENTSLETTMEEFNADNVEEFVERVNEILLTQQNEKYLKQTPDVYRRIYCEFSTEDKTQYTKHRRHHAYLIRKQKDAKLQSQTPHDLKEHD</sequence>